<protein>
    <submittedName>
        <fullName evidence="1">Uncharacterized protein</fullName>
    </submittedName>
</protein>
<organism evidence="1 2">
    <name type="scientific">Chryseobacterium camelliae</name>
    <dbReference type="NCBI Taxonomy" id="1265445"/>
    <lineage>
        <taxon>Bacteria</taxon>
        <taxon>Pseudomonadati</taxon>
        <taxon>Bacteroidota</taxon>
        <taxon>Flavobacteriia</taxon>
        <taxon>Flavobacteriales</taxon>
        <taxon>Weeksellaceae</taxon>
        <taxon>Chryseobacterium group</taxon>
        <taxon>Chryseobacterium</taxon>
    </lineage>
</organism>
<proteinExistence type="predicted"/>
<evidence type="ECO:0000313" key="1">
    <source>
        <dbReference type="EMBL" id="MDQ1096875.1"/>
    </source>
</evidence>
<keyword evidence="2" id="KW-1185">Reference proteome</keyword>
<gene>
    <name evidence="1" type="ORF">QE404_002022</name>
</gene>
<accession>A0ABU0TKP9</accession>
<reference evidence="1 2" key="1">
    <citation type="submission" date="2023-07" db="EMBL/GenBank/DDBJ databases">
        <title>Functional and genomic diversity of the sorghum phyllosphere microbiome.</title>
        <authorList>
            <person name="Shade A."/>
        </authorList>
    </citation>
    <scope>NUCLEOTIDE SEQUENCE [LARGE SCALE GENOMIC DNA]</scope>
    <source>
        <strain evidence="1 2">SORGH_AS_1064</strain>
    </source>
</reference>
<dbReference type="Proteomes" id="UP001225072">
    <property type="component" value="Unassembled WGS sequence"/>
</dbReference>
<evidence type="ECO:0000313" key="2">
    <source>
        <dbReference type="Proteomes" id="UP001225072"/>
    </source>
</evidence>
<comment type="caution">
    <text evidence="1">The sequence shown here is derived from an EMBL/GenBank/DDBJ whole genome shotgun (WGS) entry which is preliminary data.</text>
</comment>
<dbReference type="EMBL" id="JAUTAL010000001">
    <property type="protein sequence ID" value="MDQ1096875.1"/>
    <property type="molecule type" value="Genomic_DNA"/>
</dbReference>
<name>A0ABU0TKP9_9FLAO</name>
<sequence length="137" mass="15373">MSGYFFFVWMIFICPFRLDLFPRIHIADPLFQTGQQSCMIVFLMLRCICIRVDRMDNGSGCDQLIGILSFVLYGLLFQELPDHPEYNIGASGQGHAVGIACIDVQFCKVAGFNEAVCISDAAIPKRICSGDKDHGRW</sequence>